<comment type="caution">
    <text evidence="7">The sequence shown here is derived from an EMBL/GenBank/DDBJ whole genome shotgun (WGS) entry which is preliminary data.</text>
</comment>
<dbReference type="GO" id="GO:0030246">
    <property type="term" value="F:carbohydrate binding"/>
    <property type="evidence" value="ECO:0007669"/>
    <property type="project" value="UniProtKB-KW"/>
</dbReference>
<dbReference type="CDD" id="cd06899">
    <property type="entry name" value="lectin_legume_LecRK_Arcelin_ConA"/>
    <property type="match status" value="1"/>
</dbReference>
<dbReference type="PANTHER" id="PTHR32401:SF47">
    <property type="entry name" value="LEGUME LECTIN DOMAIN-CONTAINING PROTEIN"/>
    <property type="match status" value="1"/>
</dbReference>
<dbReference type="InterPro" id="IPR013320">
    <property type="entry name" value="ConA-like_dom_sf"/>
</dbReference>
<dbReference type="SUPFAM" id="SSF49899">
    <property type="entry name" value="Concanavalin A-like lectins/glucanases"/>
    <property type="match status" value="1"/>
</dbReference>
<dbReference type="InterPro" id="IPR050258">
    <property type="entry name" value="Leguminous_Lectin"/>
</dbReference>
<dbReference type="GO" id="GO:0046872">
    <property type="term" value="F:metal ion binding"/>
    <property type="evidence" value="ECO:0007669"/>
    <property type="project" value="UniProtKB-KW"/>
</dbReference>
<reference evidence="7 8" key="1">
    <citation type="submission" date="2019-01" db="EMBL/GenBank/DDBJ databases">
        <title>Sequencing of cultivated peanut Arachis hypogaea provides insights into genome evolution and oil improvement.</title>
        <authorList>
            <person name="Chen X."/>
        </authorList>
    </citation>
    <scope>NUCLEOTIDE SEQUENCE [LARGE SCALE GENOMIC DNA]</scope>
    <source>
        <strain evidence="8">cv. Fuhuasheng</strain>
        <tissue evidence="7">Leaves</tissue>
    </source>
</reference>
<dbReference type="STRING" id="3818.A0A444XSP8"/>
<evidence type="ECO:0000256" key="2">
    <source>
        <dbReference type="ARBA" id="ARBA00022723"/>
    </source>
</evidence>
<dbReference type="PANTHER" id="PTHR32401">
    <property type="entry name" value="CONCANAVALIN A-LIKE LECTIN FAMILY PROTEIN"/>
    <property type="match status" value="1"/>
</dbReference>
<evidence type="ECO:0000256" key="4">
    <source>
        <dbReference type="ARBA" id="ARBA00022837"/>
    </source>
</evidence>
<keyword evidence="4" id="KW-0106">Calcium</keyword>
<evidence type="ECO:0000313" key="8">
    <source>
        <dbReference type="Proteomes" id="UP000289738"/>
    </source>
</evidence>
<dbReference type="InterPro" id="IPR001220">
    <property type="entry name" value="Legume_lectin_dom"/>
</dbReference>
<keyword evidence="2" id="KW-0479">Metal-binding</keyword>
<evidence type="ECO:0000256" key="1">
    <source>
        <dbReference type="ARBA" id="ARBA00007606"/>
    </source>
</evidence>
<dbReference type="FunFam" id="2.60.120.200:FF:000237">
    <property type="entry name" value="Mannose/glucose-specific lectin"/>
    <property type="match status" value="1"/>
</dbReference>
<keyword evidence="5" id="KW-0464">Manganese</keyword>
<dbReference type="Pfam" id="PF00139">
    <property type="entry name" value="Lectin_legB"/>
    <property type="match status" value="1"/>
</dbReference>
<evidence type="ECO:0000256" key="3">
    <source>
        <dbReference type="ARBA" id="ARBA00022734"/>
    </source>
</evidence>
<gene>
    <name evidence="7" type="ORF">Ahy_B09g098946</name>
</gene>
<sequence>MTNPNLFPPFISRHCPSPHVAANYFLAIIYPLIASHLLAAARNAIVASFIELLSGSRSGFDLNICCCRLIHRHRSSPCRCSSPRDTYQHRAAAFNELLRSCSGFDLKVSHRLSSPCCSVYHLAAAGSIRASVIWCRLLCNFRDYVLALTVENFLEHRLQTFVFKFGVAKSIHHAMVLIRQRHIASSRFANNNNNDDALVLATKNINRPSMVVNVKVLKKLFSVNNFQKKPRRRGEIRIEKNTVWTKAKIPAIAVRKAVKTEMIDPEPMEKPPPLLSKQGYDAALGFYLTVVKNVASQSLKVKKLMYLYLLHYSEKYVKSGNKVSDYSNASLKNYAVWANSAVCCVLFSELKALLHTVPEVARLIGAKNTDLVLRTSDQDDEGKAAFTHLMSANKERVTEAVNSLKFRLHDESKVTTADEYMFSVQRIPEATIFLLLLNKAHSLDSLSFSYNNFEQDDERNLILQGDATFSASKGIQLTKVDDNGTPAKSTVGRVLHSTQVRLWEKSTNRLTNFQAQFSFVINSPIDNGADGIAFFIAAPDSEIPNNSAGGTLGLFDPSTAQNPSANQVLAVEFDTFYAQDSNGWDPNYQHIGIDVNSIKSAATTKWERRNGQTLNVLVSYDANSKNLQVTASYPDGQSYQVSYNVDLRDYLPEWGRVGFSAASGQQYQSHELQSWSFTSTLLYTSPHYLKLGRFMI</sequence>
<dbReference type="InterPro" id="IPR019825">
    <property type="entry name" value="Lectin_legB_Mn/Ca_BS"/>
</dbReference>
<keyword evidence="8" id="KW-1185">Reference proteome</keyword>
<dbReference type="Proteomes" id="UP000289738">
    <property type="component" value="Chromosome B09"/>
</dbReference>
<organism evidence="7 8">
    <name type="scientific">Arachis hypogaea</name>
    <name type="common">Peanut</name>
    <dbReference type="NCBI Taxonomy" id="3818"/>
    <lineage>
        <taxon>Eukaryota</taxon>
        <taxon>Viridiplantae</taxon>
        <taxon>Streptophyta</taxon>
        <taxon>Embryophyta</taxon>
        <taxon>Tracheophyta</taxon>
        <taxon>Spermatophyta</taxon>
        <taxon>Magnoliopsida</taxon>
        <taxon>eudicotyledons</taxon>
        <taxon>Gunneridae</taxon>
        <taxon>Pentapetalae</taxon>
        <taxon>rosids</taxon>
        <taxon>fabids</taxon>
        <taxon>Fabales</taxon>
        <taxon>Fabaceae</taxon>
        <taxon>Papilionoideae</taxon>
        <taxon>50 kb inversion clade</taxon>
        <taxon>dalbergioids sensu lato</taxon>
        <taxon>Dalbergieae</taxon>
        <taxon>Pterocarpus clade</taxon>
        <taxon>Arachis</taxon>
    </lineage>
</organism>
<comment type="similarity">
    <text evidence="1">Belongs to the leguminous lectin family.</text>
</comment>
<evidence type="ECO:0000313" key="7">
    <source>
        <dbReference type="EMBL" id="RYQ92732.1"/>
    </source>
</evidence>
<evidence type="ECO:0000259" key="6">
    <source>
        <dbReference type="Pfam" id="PF00139"/>
    </source>
</evidence>
<dbReference type="AlphaFoldDB" id="A0A444XSP8"/>
<accession>A0A444XSP8</accession>
<proteinExistence type="inferred from homology"/>
<feature type="domain" description="Legume lectin" evidence="6">
    <location>
        <begin position="445"/>
        <end position="680"/>
    </location>
</feature>
<keyword evidence="3" id="KW-0430">Lectin</keyword>
<dbReference type="Gene3D" id="2.60.120.200">
    <property type="match status" value="1"/>
</dbReference>
<name>A0A444XSP8_ARAHY</name>
<dbReference type="PROSITE" id="PS00307">
    <property type="entry name" value="LECTIN_LEGUME_BETA"/>
    <property type="match status" value="1"/>
</dbReference>
<protein>
    <recommendedName>
        <fullName evidence="6">Legume lectin domain-containing protein</fullName>
    </recommendedName>
</protein>
<evidence type="ECO:0000256" key="5">
    <source>
        <dbReference type="ARBA" id="ARBA00023211"/>
    </source>
</evidence>
<dbReference type="EMBL" id="SDMP01000019">
    <property type="protein sequence ID" value="RYQ92732.1"/>
    <property type="molecule type" value="Genomic_DNA"/>
</dbReference>
<dbReference type="SUPFAM" id="SSF55174">
    <property type="entry name" value="Alpha-L RNA-binding motif"/>
    <property type="match status" value="1"/>
</dbReference>